<dbReference type="RefSeq" id="WP_209976529.1">
    <property type="nucleotide sequence ID" value="NZ_JAGGLB010000027.1"/>
</dbReference>
<feature type="transmembrane region" description="Helical" evidence="1">
    <location>
        <begin position="219"/>
        <end position="237"/>
    </location>
</feature>
<dbReference type="Proteomes" id="UP001519287">
    <property type="component" value="Unassembled WGS sequence"/>
</dbReference>
<dbReference type="EMBL" id="JAGGLB010000027">
    <property type="protein sequence ID" value="MBP1994698.1"/>
    <property type="molecule type" value="Genomic_DNA"/>
</dbReference>
<evidence type="ECO:0000256" key="1">
    <source>
        <dbReference type="SAM" id="Phobius"/>
    </source>
</evidence>
<feature type="transmembrane region" description="Helical" evidence="1">
    <location>
        <begin position="103"/>
        <end position="123"/>
    </location>
</feature>
<sequence length="261" mass="28143">MALIIAEQVSFEYEKGAIMSVFPDDPEFGNRNFPGKEEIHALSSFIPAIVGLRYGKHSIDEVKKMKDYKVLKGLGMICLLAGIVRMGMTPAALVWGTDSPQELTFGFIACILMAVGTIAGFLAQSKETSMLGFLSTLGMAIGNVLTAALVFIVFVKDPAAPLPEGPVVGITRIVSMLGLLVGTPVFAIMTLRAKVFPRWVAVLFIINIVSMFLPVADNVYFAFFWGLAYASLGFCIVTGRMTPRSVQEEQTSASSQSAIIS</sequence>
<keyword evidence="1" id="KW-0812">Transmembrane</keyword>
<feature type="transmembrane region" description="Helical" evidence="1">
    <location>
        <begin position="73"/>
        <end position="97"/>
    </location>
</feature>
<feature type="transmembrane region" description="Helical" evidence="1">
    <location>
        <begin position="130"/>
        <end position="155"/>
    </location>
</feature>
<gene>
    <name evidence="2" type="ORF">J2Z66_006337</name>
</gene>
<proteinExistence type="predicted"/>
<evidence type="ECO:0000313" key="2">
    <source>
        <dbReference type="EMBL" id="MBP1994698.1"/>
    </source>
</evidence>
<evidence type="ECO:0000313" key="3">
    <source>
        <dbReference type="Proteomes" id="UP001519287"/>
    </source>
</evidence>
<keyword evidence="1" id="KW-1133">Transmembrane helix</keyword>
<organism evidence="2 3">
    <name type="scientific">Paenibacillus eucommiae</name>
    <dbReference type="NCBI Taxonomy" id="1355755"/>
    <lineage>
        <taxon>Bacteria</taxon>
        <taxon>Bacillati</taxon>
        <taxon>Bacillota</taxon>
        <taxon>Bacilli</taxon>
        <taxon>Bacillales</taxon>
        <taxon>Paenibacillaceae</taxon>
        <taxon>Paenibacillus</taxon>
    </lineage>
</organism>
<feature type="transmembrane region" description="Helical" evidence="1">
    <location>
        <begin position="167"/>
        <end position="188"/>
    </location>
</feature>
<reference evidence="2 3" key="1">
    <citation type="submission" date="2021-03" db="EMBL/GenBank/DDBJ databases">
        <title>Genomic Encyclopedia of Type Strains, Phase IV (KMG-IV): sequencing the most valuable type-strain genomes for metagenomic binning, comparative biology and taxonomic classification.</title>
        <authorList>
            <person name="Goeker M."/>
        </authorList>
    </citation>
    <scope>NUCLEOTIDE SEQUENCE [LARGE SCALE GENOMIC DNA]</scope>
    <source>
        <strain evidence="2 3">DSM 26048</strain>
    </source>
</reference>
<comment type="caution">
    <text evidence="2">The sequence shown here is derived from an EMBL/GenBank/DDBJ whole genome shotgun (WGS) entry which is preliminary data.</text>
</comment>
<protein>
    <submittedName>
        <fullName evidence="2">Uncharacterized protein</fullName>
    </submittedName>
</protein>
<keyword evidence="3" id="KW-1185">Reference proteome</keyword>
<keyword evidence="1" id="KW-0472">Membrane</keyword>
<name>A0ABS4J4D2_9BACL</name>
<accession>A0ABS4J4D2</accession>
<feature type="transmembrane region" description="Helical" evidence="1">
    <location>
        <begin position="195"/>
        <end position="213"/>
    </location>
</feature>